<dbReference type="FunCoup" id="A0A5N4AE97">
    <property type="interactions" value="719"/>
</dbReference>
<dbReference type="PANTHER" id="PTHR46388">
    <property type="entry name" value="NHL REPEAT-CONTAINING PROTEIN 2"/>
    <property type="match status" value="1"/>
</dbReference>
<dbReference type="Gene3D" id="3.40.30.10">
    <property type="entry name" value="Glutaredoxin"/>
    <property type="match status" value="1"/>
</dbReference>
<dbReference type="InterPro" id="IPR012336">
    <property type="entry name" value="Thioredoxin-like_fold"/>
</dbReference>
<dbReference type="EMBL" id="VVIM01000007">
    <property type="protein sequence ID" value="KAB0795657.1"/>
    <property type="molecule type" value="Genomic_DNA"/>
</dbReference>
<reference evidence="3 4" key="1">
    <citation type="journal article" date="2018" name="Elife">
        <title>Firefly genomes illuminate parallel origins of bioluminescence in beetles.</title>
        <authorList>
            <person name="Fallon T.R."/>
            <person name="Lower S.E."/>
            <person name="Chang C.H."/>
            <person name="Bessho-Uehara M."/>
            <person name="Martin G.J."/>
            <person name="Bewick A.J."/>
            <person name="Behringer M."/>
            <person name="Debat H.J."/>
            <person name="Wong I."/>
            <person name="Day J.C."/>
            <person name="Suvorov A."/>
            <person name="Silva C.J."/>
            <person name="Stanger-Hall K.F."/>
            <person name="Hall D.W."/>
            <person name="Schmitz R.J."/>
            <person name="Nelson D.R."/>
            <person name="Lewis S.M."/>
            <person name="Shigenobu S."/>
            <person name="Bybee S.M."/>
            <person name="Larracuente A.M."/>
            <person name="Oba Y."/>
            <person name="Weng J.K."/>
        </authorList>
    </citation>
    <scope>NUCLEOTIDE SEQUENCE [LARGE SCALE GENOMIC DNA]</scope>
    <source>
        <strain evidence="3">1611_PpyrPB1</strain>
        <tissue evidence="3">Whole body</tissue>
    </source>
</reference>
<dbReference type="InterPro" id="IPR045302">
    <property type="entry name" value="NHL2_NHL_rpt_dom"/>
</dbReference>
<dbReference type="Proteomes" id="UP000327044">
    <property type="component" value="Unassembled WGS sequence"/>
</dbReference>
<keyword evidence="4" id="KW-1185">Reference proteome</keyword>
<dbReference type="InterPro" id="IPR013766">
    <property type="entry name" value="Thioredoxin_domain"/>
</dbReference>
<evidence type="ECO:0000313" key="4">
    <source>
        <dbReference type="Proteomes" id="UP000327044"/>
    </source>
</evidence>
<organism evidence="3 4">
    <name type="scientific">Photinus pyralis</name>
    <name type="common">Common eastern firefly</name>
    <name type="synonym">Lampyris pyralis</name>
    <dbReference type="NCBI Taxonomy" id="7054"/>
    <lineage>
        <taxon>Eukaryota</taxon>
        <taxon>Metazoa</taxon>
        <taxon>Ecdysozoa</taxon>
        <taxon>Arthropoda</taxon>
        <taxon>Hexapoda</taxon>
        <taxon>Insecta</taxon>
        <taxon>Pterygota</taxon>
        <taxon>Neoptera</taxon>
        <taxon>Endopterygota</taxon>
        <taxon>Coleoptera</taxon>
        <taxon>Polyphaga</taxon>
        <taxon>Elateriformia</taxon>
        <taxon>Elateroidea</taxon>
        <taxon>Lampyridae</taxon>
        <taxon>Lampyrinae</taxon>
        <taxon>Photinus</taxon>
    </lineage>
</organism>
<dbReference type="InterPro" id="IPR036249">
    <property type="entry name" value="Thioredoxin-like_sf"/>
</dbReference>
<dbReference type="InterPro" id="IPR011042">
    <property type="entry name" value="6-blade_b-propeller_TolB-like"/>
</dbReference>
<dbReference type="AlphaFoldDB" id="A0A5N4AE97"/>
<protein>
    <recommendedName>
        <fullName evidence="2">Thioredoxin domain-containing protein</fullName>
    </recommendedName>
</protein>
<dbReference type="SUPFAM" id="SSF101898">
    <property type="entry name" value="NHL repeat"/>
    <property type="match status" value="1"/>
</dbReference>
<evidence type="ECO:0000256" key="1">
    <source>
        <dbReference type="ARBA" id="ARBA00022737"/>
    </source>
</evidence>
<name>A0A5N4AE97_PHOPY</name>
<dbReference type="InterPro" id="IPR001258">
    <property type="entry name" value="NHL_repeat"/>
</dbReference>
<accession>A0A5N4AE97</accession>
<dbReference type="CDD" id="cd14951">
    <property type="entry name" value="NHL-2_like"/>
    <property type="match status" value="1"/>
</dbReference>
<dbReference type="OrthoDB" id="273823at2759"/>
<proteinExistence type="predicted"/>
<sequence length="700" mass="77468">MTDILASHEEFVTFITERGDSDKDSSVKEYLKKLKYPPISDFGNGLEWFNTSEPLSFKTHLRGKVVLLDFFTYCCINCMHLLPELKELEKEFTIEDGLVVVGVHSAKFANEKISANIMAAVQRYGITHPVVNDHKSSMWKSCNVNCWPTLLLIGPQGVPIIMLMGEGNNEDLRLCIRNALEFYKSKKLISNHKIPLESVFHYLPESKGPLLFPGKVTYFLDRPTNYELIAISDTGNHRILVINSGGNIIHEIGGNGNGLKDGSFTDARFNSPQGLVFQSSSTIFVADTENHAIRKINLDLKTVTTVVGTGEQGNDYKGGNEGPAQLISSPWDVCICKTKSSTSTEFQEILFIAMAGLHQIWALFLDCMGWWKNRYHIENTCSAIAGCGREENKNNNYPFAAAFAQPSGLSLCEKDNVMYVADSESSSVRKIFLADGKVSAVVGGDLNPLNLFSYGDKDGKRHEAKLQHALGVAASKVESVVFVADSYNHKIKRINATDNTISTLHLSNFSTFNEPGGLCLSTDETKLYVADTNNHAIKVLHVDKDYSVTNVTTLDITFPPAHISSPPEESVKDIFMSKNLFVNPKGGKLNLLLKIDLINGLNLTKGAPQGWNVELPNSTWFCAPSSGTDVLNVDALLTIPPTDLGTTYVDFVFNIMACKDTMCIPKKFVIRQPIEFSPVNTMARKIALYVLDQSSIQQQY</sequence>
<feature type="domain" description="Thioredoxin" evidence="2">
    <location>
        <begin position="25"/>
        <end position="181"/>
    </location>
</feature>
<dbReference type="Gene3D" id="2.120.10.30">
    <property type="entry name" value="TolB, C-terminal domain"/>
    <property type="match status" value="2"/>
</dbReference>
<gene>
    <name evidence="3" type="ORF">PPYR_09718</name>
</gene>
<dbReference type="Pfam" id="PF13905">
    <property type="entry name" value="Thioredoxin_8"/>
    <property type="match status" value="1"/>
</dbReference>
<comment type="caution">
    <text evidence="3">The sequence shown here is derived from an EMBL/GenBank/DDBJ whole genome shotgun (WGS) entry which is preliminary data.</text>
</comment>
<evidence type="ECO:0000259" key="2">
    <source>
        <dbReference type="PROSITE" id="PS51352"/>
    </source>
</evidence>
<keyword evidence="1" id="KW-0677">Repeat</keyword>
<dbReference type="Pfam" id="PF01436">
    <property type="entry name" value="NHL"/>
    <property type="match status" value="1"/>
</dbReference>
<dbReference type="InParanoid" id="A0A5N4AE97"/>
<evidence type="ECO:0000313" key="3">
    <source>
        <dbReference type="EMBL" id="KAB0795657.1"/>
    </source>
</evidence>
<dbReference type="PANTHER" id="PTHR46388:SF2">
    <property type="entry name" value="NHL REPEAT-CONTAINING PROTEIN 2"/>
    <property type="match status" value="1"/>
</dbReference>
<dbReference type="SUPFAM" id="SSF52833">
    <property type="entry name" value="Thioredoxin-like"/>
    <property type="match status" value="1"/>
</dbReference>
<dbReference type="PROSITE" id="PS51352">
    <property type="entry name" value="THIOREDOXIN_2"/>
    <property type="match status" value="1"/>
</dbReference>